<dbReference type="CDD" id="cd00200">
    <property type="entry name" value="WD40"/>
    <property type="match status" value="2"/>
</dbReference>
<dbReference type="SUPFAM" id="SSF50978">
    <property type="entry name" value="WD40 repeat-like"/>
    <property type="match status" value="2"/>
</dbReference>
<dbReference type="InterPro" id="IPR015943">
    <property type="entry name" value="WD40/YVTN_repeat-like_dom_sf"/>
</dbReference>
<reference evidence="6 7" key="1">
    <citation type="submission" date="2020-07" db="EMBL/GenBank/DDBJ databases">
        <title>Telomere length de novo assembly of all 7 chromosomes of the fungus, Metarhizium brunneum, using a novel assembly pipeline.</title>
        <authorList>
            <person name="Saud z."/>
            <person name="Kortsinoglou A."/>
            <person name="Kouvelis V.N."/>
            <person name="Butt T.M."/>
        </authorList>
    </citation>
    <scope>NUCLEOTIDE SEQUENCE [LARGE SCALE GENOMIC DNA]</scope>
    <source>
        <strain evidence="6 7">4556</strain>
    </source>
</reference>
<name>A0A7D5V6Y3_9HYPO</name>
<keyword evidence="7" id="KW-1185">Reference proteome</keyword>
<dbReference type="PROSITE" id="PS00678">
    <property type="entry name" value="WD_REPEATS_1"/>
    <property type="match status" value="3"/>
</dbReference>
<dbReference type="SMART" id="SM00320">
    <property type="entry name" value="WD40"/>
    <property type="match status" value="11"/>
</dbReference>
<feature type="repeat" description="WD" evidence="3">
    <location>
        <begin position="1519"/>
        <end position="1554"/>
    </location>
</feature>
<dbReference type="PANTHER" id="PTHR19879:SF9">
    <property type="entry name" value="TRANSCRIPTION INITIATION FACTOR TFIID SUBUNIT 5"/>
    <property type="match status" value="1"/>
</dbReference>
<dbReference type="InterPro" id="IPR056884">
    <property type="entry name" value="NPHP3-like_N"/>
</dbReference>
<dbReference type="Proteomes" id="UP000510686">
    <property type="component" value="Chromosome 7"/>
</dbReference>
<feature type="repeat" description="WD" evidence="3">
    <location>
        <begin position="1246"/>
        <end position="1287"/>
    </location>
</feature>
<proteinExistence type="predicted"/>
<feature type="domain" description="NACHT" evidence="5">
    <location>
        <begin position="597"/>
        <end position="749"/>
    </location>
</feature>
<keyword evidence="1 3" id="KW-0853">WD repeat</keyword>
<dbReference type="Pfam" id="PF24883">
    <property type="entry name" value="NPHP3_N"/>
    <property type="match status" value="1"/>
</dbReference>
<feature type="repeat" description="WD" evidence="3">
    <location>
        <begin position="1340"/>
        <end position="1381"/>
    </location>
</feature>
<dbReference type="EMBL" id="CP058938">
    <property type="protein sequence ID" value="QLI74292.1"/>
    <property type="molecule type" value="Genomic_DNA"/>
</dbReference>
<evidence type="ECO:0000256" key="1">
    <source>
        <dbReference type="ARBA" id="ARBA00022574"/>
    </source>
</evidence>
<dbReference type="PROSITE" id="PS50294">
    <property type="entry name" value="WD_REPEATS_REGION"/>
    <property type="match status" value="7"/>
</dbReference>
<feature type="repeat" description="WD" evidence="3">
    <location>
        <begin position="1288"/>
        <end position="1329"/>
    </location>
</feature>
<dbReference type="InterPro" id="IPR027417">
    <property type="entry name" value="P-loop_NTPase"/>
</dbReference>
<dbReference type="KEGG" id="mbrn:26243419"/>
<dbReference type="PROSITE" id="PS50837">
    <property type="entry name" value="NACHT"/>
    <property type="match status" value="1"/>
</dbReference>
<keyword evidence="2" id="KW-0677">Repeat</keyword>
<feature type="region of interest" description="Disordered" evidence="4">
    <location>
        <begin position="255"/>
        <end position="287"/>
    </location>
</feature>
<dbReference type="Pfam" id="PF00400">
    <property type="entry name" value="WD40"/>
    <property type="match status" value="10"/>
</dbReference>
<evidence type="ECO:0000313" key="7">
    <source>
        <dbReference type="Proteomes" id="UP000510686"/>
    </source>
</evidence>
<accession>A0A7D5V6Y3</accession>
<sequence length="1792" mass="201575">MKDLQDKVDDFLENRQTWSRGGRSTPGLHMKTRIVIHCGPSYEAVEECDKSKQAQRDLREIVGERLFKTGQDTSQRPPTLEGEHVKMRGNLNLTIKTTRCSWAVNRGHHTILDHEDIDTNGSPYEVVGKNLQAFLVMFRNHYSEDPEIPRTKVAGGVQGRPTQDGPSRPACQKHRHVVISSTSNVGLRTDRSASRDVQDELLSVLACNSNGCLLDQSQKEGYDLSFLGDNVIRAIGFLVNNLILDIDGKLPKGKIKLPPSPESDSVHYPQAPKGKNPIRPQSPASTSSMEAARLWDAAYNQLKEEHPKMMRWYEVILEILSTGIRRRDFHSTLLSPIFPMPAENMINQADTLARRLQMQQLIDTWFNEIGEESSDEVTGLQKIAQSMPHAALAWAGACYSLMVLLITQSLVTEAKSDYLDFINLISKLEWFCNLHRVLTPPAGDNEEKVDEVHDEPRKKLIDLYRAILLYEIRIVCFHFGRLYFDFAGVTHEIEQVPLDRSEAKRQVDEAEKAFSLLNCSQVKVQLEKLLEEISVHDKEQSRPDKESQLMRDLHIALRKWTRRLEPGGSYSLPDLYQWILSTQEYKEFLGWDKADPKLLWVSGDPGRGKTLLFAAIASQLSARGKEEPVTAKLAFFFCGSSTFRSDNVAAVLKGLIWCLLEQQPLLDRHWDEPRTSTRGKYLDDQSDFLALSRAFYSMIQDPNFEKTYFLVDAIDQCSTDDGPGLDDFLHLISVSRSLSSKVRWLVSSSYTDTTEMALEEGGGCCHLSLDASPSPRALIEAVDRHITHKVSELAQEKSYGEALESEIVRKIRQRPHRNFLWVNIVCTALREEEKWYAVEVLQEMPDDLQKLYDKIGSRIQQLPREEPSFCREVLSTMAVAYQPLHISELSALAELREGVDVLTIVKKCSPFLEVRDNFVCFQHLSTKDYARQHIFLPSATSQAHLRISERAINSLSAFLDEEILTGSAVATKQVDLEACLAPVRYTSIYWMRHIREITNIDKHPEVTEAVTLFLENYFVHWLKILGSMGRLSTSATMLLRLEAFLVAKLSSTNKLLPVVRDAHRLLRFHRSVNRPDASLVQDTRLFWPSSSVVKQGSMPQWVVTRPLMENHPSHEFQSLRGHGDYVRCIAFSADGTQLASGSDDRTVRIWDVQAGTAQHTLRGHTHWILCLDFSRTGLVASGAADSTVRLWNATTGRPVGTLSGHWGWVDAVSFAPNGKKLVAASGQSLYVWDLSVDNKPELWKRFEAHGGSISSVVLSPDGRFLVSGGEDKKVNIWDGQTYALLRTLNGHEEAINCVAFSPIGHHIASGSDDATIRVWDALTGNEIQKLSRSSDHVLSLAFSSDQVLSLAFSRDGSQLAVASRNCVIDVWNYKMEQLTQVLRGHTDFVTSVAFSPQGPYLASCSQDFTIRLWYDEPKEQANVHEVEKEADSFLADAHRICALTVSLDGRCVASAMTDGTIHLWDGETGKRLRNAERMGHDDEVNSIAFSHDGQSVASASNDRTVRAYHVPSGKLRRSFSGHEAPVRCAVFGPDGQFIASASDDSTVRVWDLESRNGDPPQILRQPEGYAPAVAFSPDGQYLASGGVTVQVWERESGSSTWREKIIIDSNPHYFPCFFHLVLFYPDSRRILLSDGLKLRTYDVQTEQFEGPLIKIARWFSRTLWFDGISTDYVMTAYGALPLICPGSSPVEPETQQPQSLPPGRHPYGISYSDEDENWYITWRNEKVIFIPAKYVPAYSHVDGHKVVLGCASGDVLLFRFSTEMTPHEAGLDVDLKCNVEFGPGQGRGRWLS</sequence>
<feature type="region of interest" description="Disordered" evidence="4">
    <location>
        <begin position="147"/>
        <end position="173"/>
    </location>
</feature>
<dbReference type="PANTHER" id="PTHR19879">
    <property type="entry name" value="TRANSCRIPTION INITIATION FACTOR TFIID"/>
    <property type="match status" value="1"/>
</dbReference>
<dbReference type="InterPro" id="IPR001680">
    <property type="entry name" value="WD40_rpt"/>
</dbReference>
<dbReference type="InterPro" id="IPR036322">
    <property type="entry name" value="WD40_repeat_dom_sf"/>
</dbReference>
<dbReference type="SUPFAM" id="SSF52540">
    <property type="entry name" value="P-loop containing nucleoside triphosphate hydrolases"/>
    <property type="match status" value="1"/>
</dbReference>
<dbReference type="InterPro" id="IPR031359">
    <property type="entry name" value="NACHT_N"/>
</dbReference>
<evidence type="ECO:0000313" key="6">
    <source>
        <dbReference type="EMBL" id="QLI74292.1"/>
    </source>
</evidence>
<dbReference type="InterPro" id="IPR019775">
    <property type="entry name" value="WD40_repeat_CS"/>
</dbReference>
<dbReference type="GeneID" id="26243419"/>
<feature type="repeat" description="WD" evidence="3">
    <location>
        <begin position="1119"/>
        <end position="1160"/>
    </location>
</feature>
<dbReference type="Gene3D" id="2.130.10.10">
    <property type="entry name" value="YVTN repeat-like/Quinoprotein amine dehydrogenase"/>
    <property type="match status" value="4"/>
</dbReference>
<feature type="repeat" description="WD" evidence="3">
    <location>
        <begin position="1477"/>
        <end position="1518"/>
    </location>
</feature>
<feature type="repeat" description="WD" evidence="3">
    <location>
        <begin position="1382"/>
        <end position="1413"/>
    </location>
</feature>
<dbReference type="Gene3D" id="3.40.50.300">
    <property type="entry name" value="P-loop containing nucleotide triphosphate hydrolases"/>
    <property type="match status" value="1"/>
</dbReference>
<dbReference type="OrthoDB" id="4961336at2759"/>
<evidence type="ECO:0000256" key="2">
    <source>
        <dbReference type="ARBA" id="ARBA00022737"/>
    </source>
</evidence>
<evidence type="ECO:0000259" key="5">
    <source>
        <dbReference type="PROSITE" id="PS50837"/>
    </source>
</evidence>
<dbReference type="RefSeq" id="XP_014544032.2">
    <property type="nucleotide sequence ID" value="XM_014688546.2"/>
</dbReference>
<dbReference type="Pfam" id="PF17100">
    <property type="entry name" value="NACHT_N"/>
    <property type="match status" value="1"/>
</dbReference>
<dbReference type="PRINTS" id="PR00320">
    <property type="entry name" value="GPROTEINBRPT"/>
</dbReference>
<dbReference type="InterPro" id="IPR007111">
    <property type="entry name" value="NACHT_NTPase"/>
</dbReference>
<evidence type="ECO:0000256" key="4">
    <source>
        <dbReference type="SAM" id="MobiDB-lite"/>
    </source>
</evidence>
<dbReference type="PROSITE" id="PS50082">
    <property type="entry name" value="WD_REPEATS_2"/>
    <property type="match status" value="9"/>
</dbReference>
<dbReference type="InterPro" id="IPR020472">
    <property type="entry name" value="WD40_PAC1"/>
</dbReference>
<feature type="repeat" description="WD" evidence="3">
    <location>
        <begin position="1433"/>
        <end position="1474"/>
    </location>
</feature>
<protein>
    <submittedName>
        <fullName evidence="6">Vegetative incompatibility protein HET-E-1</fullName>
    </submittedName>
</protein>
<feature type="repeat" description="WD" evidence="3">
    <location>
        <begin position="1161"/>
        <end position="1201"/>
    </location>
</feature>
<dbReference type="SUPFAM" id="SSF50993">
    <property type="entry name" value="Peptidase/esterase 'gauge' domain"/>
    <property type="match status" value="1"/>
</dbReference>
<organism evidence="6 7">
    <name type="scientific">Metarhizium brunneum</name>
    <dbReference type="NCBI Taxonomy" id="500148"/>
    <lineage>
        <taxon>Eukaryota</taxon>
        <taxon>Fungi</taxon>
        <taxon>Dikarya</taxon>
        <taxon>Ascomycota</taxon>
        <taxon>Pezizomycotina</taxon>
        <taxon>Sordariomycetes</taxon>
        <taxon>Hypocreomycetidae</taxon>
        <taxon>Hypocreales</taxon>
        <taxon>Clavicipitaceae</taxon>
        <taxon>Metarhizium</taxon>
    </lineage>
</organism>
<gene>
    <name evidence="6" type="primary">HET-E1_13</name>
    <name evidence="6" type="ORF">G6M90_00g108130</name>
</gene>
<evidence type="ECO:0000256" key="3">
    <source>
        <dbReference type="PROSITE-ProRule" id="PRU00221"/>
    </source>
</evidence>